<keyword evidence="2" id="KW-1185">Reference proteome</keyword>
<reference evidence="1 2" key="1">
    <citation type="journal article" date="2010" name="PLoS ONE">
        <title>The complete genome sequence of Haloferax volcanii DS2, a model archaeon.</title>
        <authorList>
            <person name="Hartman A.L."/>
            <person name="Norais C."/>
            <person name="Badger J.H."/>
            <person name="Delmas S."/>
            <person name="Haldenby S."/>
            <person name="Madupu R."/>
            <person name="Robinson J."/>
            <person name="Khouri H."/>
            <person name="Ren Q."/>
            <person name="Lowe T.M."/>
            <person name="Maupin-Furlow J."/>
            <person name="Pohlschroder M."/>
            <person name="Daniels C."/>
            <person name="Pfeiffer F."/>
            <person name="Allers T."/>
            <person name="Eisen J.A."/>
        </authorList>
    </citation>
    <scope>NUCLEOTIDE SEQUENCE [LARGE SCALE GENOMIC DNA]</scope>
    <source>
        <strain evidence="2">ATCC 29605 / DSM 3757 / JCM 8879 / NBRC 14742 / NCIMB 2012 / VKM B-1768 / DS2</strain>
    </source>
</reference>
<geneLocation type="plasmid" evidence="1 2">
    <name>pHV4</name>
</geneLocation>
<dbReference type="KEGG" id="hvo:HVO_A0242"/>
<keyword evidence="1" id="KW-0614">Plasmid</keyword>
<evidence type="ECO:0000313" key="2">
    <source>
        <dbReference type="Proteomes" id="UP000008243"/>
    </source>
</evidence>
<dbReference type="EnsemblBacteria" id="ADE01750">
    <property type="protein sequence ID" value="ADE01750"/>
    <property type="gene ID" value="HVO_A0242"/>
</dbReference>
<protein>
    <submittedName>
        <fullName evidence="1">Uncharacterized protein</fullName>
    </submittedName>
</protein>
<accession>D4GQS1</accession>
<dbReference type="HOGENOM" id="CLU_110563_0_0_2"/>
<gene>
    <name evidence="1" type="ordered locus">HVO_A0242</name>
</gene>
<organism evidence="1 2">
    <name type="scientific">Haloferax volcanii (strain ATCC 29605 / DSM 3757 / JCM 8879 / NBRC 14742 / NCIMB 2012 / VKM B-1768 / DS2)</name>
    <name type="common">Halobacterium volcanii</name>
    <dbReference type="NCBI Taxonomy" id="309800"/>
    <lineage>
        <taxon>Archaea</taxon>
        <taxon>Methanobacteriati</taxon>
        <taxon>Methanobacteriota</taxon>
        <taxon>Stenosarchaea group</taxon>
        <taxon>Halobacteria</taxon>
        <taxon>Halobacteriales</taxon>
        <taxon>Haloferacaceae</taxon>
        <taxon>Haloferax</taxon>
    </lineage>
</organism>
<dbReference type="EMBL" id="CP001955">
    <property type="protein sequence ID" value="ADE01750.1"/>
    <property type="molecule type" value="Genomic_DNA"/>
</dbReference>
<sequence>MNRRKLLLSLGATSLAFPGCLGKQTLNGTDDESSSDPNNTSKSMCDDLNRLQITCEGPENSAFDLSIPRSPSSIGEELQVQMTNSTEKTKYSGNRFKYDIQKKTDQRWQSIFWVHARPAWSDEAVEHKPGAGFTWEFEFTQGGLSRQNDTNPDYYVCNSLSEGRYRFVYFGYDTRCIAAEFMI</sequence>
<name>D4GQS1_HALVD</name>
<dbReference type="Proteomes" id="UP000008243">
    <property type="component" value="Plasmid pHV4"/>
</dbReference>
<proteinExistence type="predicted"/>
<evidence type="ECO:0000313" key="1">
    <source>
        <dbReference type="EMBL" id="ADE01750.1"/>
    </source>
</evidence>
<dbReference type="AlphaFoldDB" id="D4GQS1"/>